<dbReference type="OMA" id="WLDITYV"/>
<keyword evidence="3" id="KW-0934">Plastid</keyword>
<dbReference type="Pfam" id="PF04755">
    <property type="entry name" value="PAP_fibrillin"/>
    <property type="match status" value="1"/>
</dbReference>
<dbReference type="EMBL" id="LRBV02000006">
    <property type="status" value="NOT_ANNOTATED_CDS"/>
    <property type="molecule type" value="Genomic_DNA"/>
</dbReference>
<gene>
    <name evidence="6" type="primary">LOC115993726</name>
</gene>
<dbReference type="InterPro" id="IPR039633">
    <property type="entry name" value="PAP"/>
</dbReference>
<dbReference type="Gramene" id="QL06p051868:mrna">
    <property type="protein sequence ID" value="QL06p051868:mrna"/>
    <property type="gene ID" value="QL06p051868"/>
</dbReference>
<comment type="subcellular location">
    <subcellularLocation>
        <location evidence="1">Plastid</location>
    </subcellularLocation>
</comment>
<dbReference type="EnsemblPlants" id="QL06p051868:mrna">
    <property type="protein sequence ID" value="QL06p051868:mrna"/>
    <property type="gene ID" value="QL06p051868"/>
</dbReference>
<evidence type="ECO:0000256" key="3">
    <source>
        <dbReference type="ARBA" id="ARBA00022640"/>
    </source>
</evidence>
<dbReference type="RefSeq" id="XP_030973544.1">
    <property type="nucleotide sequence ID" value="XM_031117684.1"/>
</dbReference>
<comment type="similarity">
    <text evidence="2">Belongs to the PAP/fibrillin family.</text>
</comment>
<dbReference type="GO" id="GO:0009507">
    <property type="term" value="C:chloroplast"/>
    <property type="evidence" value="ECO:0007669"/>
    <property type="project" value="EnsemblPlants"/>
</dbReference>
<evidence type="ECO:0000256" key="4">
    <source>
        <dbReference type="ARBA" id="ARBA00022946"/>
    </source>
</evidence>
<dbReference type="KEGG" id="qlo:115993726"/>
<reference evidence="6 7" key="1">
    <citation type="journal article" date="2016" name="G3 (Bethesda)">
        <title>First Draft Assembly and Annotation of the Genome of a California Endemic Oak Quercus lobata Nee (Fagaceae).</title>
        <authorList>
            <person name="Sork V.L."/>
            <person name="Fitz-Gibbon S.T."/>
            <person name="Puiu D."/>
            <person name="Crepeau M."/>
            <person name="Gugger P.F."/>
            <person name="Sherman R."/>
            <person name="Stevens K."/>
            <person name="Langley C.H."/>
            <person name="Pellegrini M."/>
            <person name="Salzberg S.L."/>
        </authorList>
    </citation>
    <scope>NUCLEOTIDE SEQUENCE [LARGE SCALE GENOMIC DNA]</scope>
    <source>
        <strain evidence="6 7">cv. SW786</strain>
    </source>
</reference>
<dbReference type="InParanoid" id="A0A7N2M2C7"/>
<dbReference type="Proteomes" id="UP000594261">
    <property type="component" value="Chromosome 6"/>
</dbReference>
<accession>A0A7N2M2C7</accession>
<evidence type="ECO:0000259" key="5">
    <source>
        <dbReference type="Pfam" id="PF04755"/>
    </source>
</evidence>
<dbReference type="PANTHER" id="PTHR31906">
    <property type="entry name" value="PLASTID-LIPID-ASSOCIATED PROTEIN 4, CHLOROPLASTIC-RELATED"/>
    <property type="match status" value="1"/>
</dbReference>
<feature type="domain" description="Plastid lipid-associated protein/fibrillin conserved" evidence="5">
    <location>
        <begin position="74"/>
        <end position="256"/>
    </location>
</feature>
<sequence length="264" mass="29427">MATKLVQQPIPASHVIPPKPRATKIIKTLRLFSATHSRTKSPIFGECISSFRPIYFTKVAEQSPGMVEDETLAQAKTELYQAIQGLNRGIFGIPSAKKSEIEGFVKLLESQNPTPDPTLKLEKVGGCWKLVYSTITILGSKRTKLGLRDFISLGDFFQIIDVTKGKAVNVVKFSAKGLNLFNGKLTIEASFKISSKARVDISYDQSSITPVQLMNVFRKNYDILLGIFNPQGWLEITYVDDELRIGRDDKGNIFILERTGDNEP</sequence>
<name>A0A7N2M2C7_QUELO</name>
<dbReference type="FunCoup" id="A0A7N2M2C7">
    <property type="interactions" value="929"/>
</dbReference>
<dbReference type="GO" id="GO:0010236">
    <property type="term" value="P:plastoquinone biosynthetic process"/>
    <property type="evidence" value="ECO:0007669"/>
    <property type="project" value="EnsemblPlants"/>
</dbReference>
<proteinExistence type="inferred from homology"/>
<evidence type="ECO:0000313" key="7">
    <source>
        <dbReference type="Proteomes" id="UP000594261"/>
    </source>
</evidence>
<dbReference type="OrthoDB" id="201321at2759"/>
<protein>
    <recommendedName>
        <fullName evidence="5">Plastid lipid-associated protein/fibrillin conserved domain-containing protein</fullName>
    </recommendedName>
</protein>
<reference evidence="6" key="2">
    <citation type="submission" date="2021-01" db="UniProtKB">
        <authorList>
            <consortium name="EnsemblPlants"/>
        </authorList>
    </citation>
    <scope>IDENTIFICATION</scope>
</reference>
<keyword evidence="4" id="KW-0809">Transit peptide</keyword>
<organism evidence="6 7">
    <name type="scientific">Quercus lobata</name>
    <name type="common">Valley oak</name>
    <dbReference type="NCBI Taxonomy" id="97700"/>
    <lineage>
        <taxon>Eukaryota</taxon>
        <taxon>Viridiplantae</taxon>
        <taxon>Streptophyta</taxon>
        <taxon>Embryophyta</taxon>
        <taxon>Tracheophyta</taxon>
        <taxon>Spermatophyta</taxon>
        <taxon>Magnoliopsida</taxon>
        <taxon>eudicotyledons</taxon>
        <taxon>Gunneridae</taxon>
        <taxon>Pentapetalae</taxon>
        <taxon>rosids</taxon>
        <taxon>fabids</taxon>
        <taxon>Fagales</taxon>
        <taxon>Fagaceae</taxon>
        <taxon>Quercus</taxon>
    </lineage>
</organism>
<evidence type="ECO:0000256" key="2">
    <source>
        <dbReference type="ARBA" id="ARBA00005845"/>
    </source>
</evidence>
<keyword evidence="7" id="KW-1185">Reference proteome</keyword>
<dbReference type="GeneID" id="115993726"/>
<evidence type="ECO:0000313" key="6">
    <source>
        <dbReference type="EnsemblPlants" id="QL06p051868:mrna"/>
    </source>
</evidence>
<evidence type="ECO:0000256" key="1">
    <source>
        <dbReference type="ARBA" id="ARBA00004474"/>
    </source>
</evidence>
<dbReference type="InterPro" id="IPR006843">
    <property type="entry name" value="PAP/fibrillin_dom"/>
</dbReference>
<dbReference type="AlphaFoldDB" id="A0A7N2M2C7"/>